<evidence type="ECO:0000256" key="3">
    <source>
        <dbReference type="ARBA" id="ARBA00022729"/>
    </source>
</evidence>
<evidence type="ECO:0000256" key="1">
    <source>
        <dbReference type="ARBA" id="ARBA00004418"/>
    </source>
</evidence>
<organism evidence="8 9">
    <name type="scientific">Aliidongia dinghuensis</name>
    <dbReference type="NCBI Taxonomy" id="1867774"/>
    <lineage>
        <taxon>Bacteria</taxon>
        <taxon>Pseudomonadati</taxon>
        <taxon>Pseudomonadota</taxon>
        <taxon>Alphaproteobacteria</taxon>
        <taxon>Rhodospirillales</taxon>
        <taxon>Dongiaceae</taxon>
        <taxon>Aliidongia</taxon>
    </lineage>
</organism>
<dbReference type="EMBL" id="BMJQ01000005">
    <property type="protein sequence ID" value="GGF16883.1"/>
    <property type="molecule type" value="Genomic_DNA"/>
</dbReference>
<feature type="region of interest" description="Disordered" evidence="6">
    <location>
        <begin position="429"/>
        <end position="448"/>
    </location>
</feature>
<keyword evidence="9" id="KW-1185">Reference proteome</keyword>
<feature type="chain" id="PRO_5035347535" description="Tol-Pal system protein TolB" evidence="5">
    <location>
        <begin position="30"/>
        <end position="448"/>
    </location>
</feature>
<dbReference type="PANTHER" id="PTHR36842:SF1">
    <property type="entry name" value="PROTEIN TOLB"/>
    <property type="match status" value="1"/>
</dbReference>
<dbReference type="InterPro" id="IPR014167">
    <property type="entry name" value="Tol-Pal_TolB"/>
</dbReference>
<dbReference type="RefSeq" id="WP_189045789.1">
    <property type="nucleotide sequence ID" value="NZ_BMJQ01000005.1"/>
</dbReference>
<dbReference type="Gene3D" id="2.120.10.30">
    <property type="entry name" value="TolB, C-terminal domain"/>
    <property type="match status" value="1"/>
</dbReference>
<dbReference type="GO" id="GO:0051301">
    <property type="term" value="P:cell division"/>
    <property type="evidence" value="ECO:0007669"/>
    <property type="project" value="UniProtKB-UniRule"/>
</dbReference>
<keyword evidence="4 5" id="KW-0574">Periplasm</keyword>
<evidence type="ECO:0000256" key="2">
    <source>
        <dbReference type="ARBA" id="ARBA00009820"/>
    </source>
</evidence>
<dbReference type="GO" id="GO:0017038">
    <property type="term" value="P:protein import"/>
    <property type="evidence" value="ECO:0007669"/>
    <property type="project" value="InterPro"/>
</dbReference>
<keyword evidence="3 5" id="KW-0732">Signal</keyword>
<comment type="subunit">
    <text evidence="5">The Tol-Pal system is composed of five core proteins: the inner membrane proteins TolA, TolQ and TolR, the periplasmic protein TolB and the outer membrane protein Pal. They form a network linking the inner and outer membranes and the peptidoglycan layer.</text>
</comment>
<dbReference type="SUPFAM" id="SSF69304">
    <property type="entry name" value="Tricorn protease N-terminal domain"/>
    <property type="match status" value="1"/>
</dbReference>
<evidence type="ECO:0000259" key="7">
    <source>
        <dbReference type="Pfam" id="PF04052"/>
    </source>
</evidence>
<feature type="signal peptide" evidence="5">
    <location>
        <begin position="1"/>
        <end position="29"/>
    </location>
</feature>
<dbReference type="InterPro" id="IPR007195">
    <property type="entry name" value="TolB_N"/>
</dbReference>
<dbReference type="Pfam" id="PF04052">
    <property type="entry name" value="TolB_N"/>
    <property type="match status" value="1"/>
</dbReference>
<feature type="domain" description="TolB N-terminal" evidence="7">
    <location>
        <begin position="31"/>
        <end position="136"/>
    </location>
</feature>
<evidence type="ECO:0000313" key="9">
    <source>
        <dbReference type="Proteomes" id="UP000646365"/>
    </source>
</evidence>
<protein>
    <recommendedName>
        <fullName evidence="5">Tol-Pal system protein TolB</fullName>
    </recommendedName>
</protein>
<gene>
    <name evidence="5 8" type="primary">tolB</name>
    <name evidence="8" type="ORF">GCM10011611_23290</name>
</gene>
<evidence type="ECO:0000256" key="5">
    <source>
        <dbReference type="HAMAP-Rule" id="MF_00671"/>
    </source>
</evidence>
<dbReference type="Pfam" id="PF07676">
    <property type="entry name" value="PD40"/>
    <property type="match status" value="3"/>
</dbReference>
<dbReference type="Gene3D" id="3.40.50.10070">
    <property type="entry name" value="TolB, N-terminal domain"/>
    <property type="match status" value="1"/>
</dbReference>
<evidence type="ECO:0000313" key="8">
    <source>
        <dbReference type="EMBL" id="GGF16883.1"/>
    </source>
</evidence>
<keyword evidence="5" id="KW-0132">Cell division</keyword>
<dbReference type="PANTHER" id="PTHR36842">
    <property type="entry name" value="PROTEIN TOLB HOMOLOG"/>
    <property type="match status" value="1"/>
</dbReference>
<comment type="function">
    <text evidence="5">Part of the Tol-Pal system, which plays a role in outer membrane invagination during cell division and is important for maintaining outer membrane integrity.</text>
</comment>
<dbReference type="InterPro" id="IPR011659">
    <property type="entry name" value="WD40"/>
</dbReference>
<name>A0A8J2YTR3_9PROT</name>
<sequence length="448" mass="49076" precursor="true">MKPDFRRVRFSGLCAIVLGLLCFAPDARADLTLDITRANPQPMPIAIPAFQGQGGDGQVGAQVTQVVSADLERSGLFKPLDPRAFIQDPAALVPVPRFADWKLINAQALVSGQVTAQPDGHLKIDFRLWDVLAGIQLIGFSYNTTATNWREIAHIISDQIYKRITGEDGYFNTRIVYVSESGPPQRRVKRLSIMDQDGFNNKALTDGRALVLTPRFSPAPGAQEITYLSYAQGVPQVFLFNIDTRQQEVLGQFPGMTFAPRFSPDGNKVIFSLSGGANSQIYTQDLRTRKVTQITSSAAIDTGPCYSPDGTQIAFESDRGGTQQIYVMNADGSNQHRISFSSGRYATPVWSPRGDLIAFTKQEGGNFSIGVMQPDGQRERILSNGFLVEGPTWAPNGRVLMYFKQTPSDASGRGDSTRLYSIDLTGSNEREVVTPQDGSDPAWSPLLQ</sequence>
<comment type="similarity">
    <text evidence="2 5">Belongs to the TolB family.</text>
</comment>
<reference evidence="8" key="1">
    <citation type="journal article" date="2014" name="Int. J. Syst. Evol. Microbiol.">
        <title>Complete genome sequence of Corynebacterium casei LMG S-19264T (=DSM 44701T), isolated from a smear-ripened cheese.</title>
        <authorList>
            <consortium name="US DOE Joint Genome Institute (JGI-PGF)"/>
            <person name="Walter F."/>
            <person name="Albersmeier A."/>
            <person name="Kalinowski J."/>
            <person name="Ruckert C."/>
        </authorList>
    </citation>
    <scope>NUCLEOTIDE SEQUENCE</scope>
    <source>
        <strain evidence="8">CGMCC 1.15725</strain>
    </source>
</reference>
<evidence type="ECO:0000256" key="4">
    <source>
        <dbReference type="ARBA" id="ARBA00022764"/>
    </source>
</evidence>
<comment type="caution">
    <text evidence="8">The sequence shown here is derived from an EMBL/GenBank/DDBJ whole genome shotgun (WGS) entry which is preliminary data.</text>
</comment>
<accession>A0A8J2YTR3</accession>
<comment type="subcellular location">
    <subcellularLocation>
        <location evidence="1 5">Periplasm</location>
    </subcellularLocation>
</comment>
<dbReference type="InterPro" id="IPR011042">
    <property type="entry name" value="6-blade_b-propeller_TolB-like"/>
</dbReference>
<dbReference type="AlphaFoldDB" id="A0A8J2YTR3"/>
<dbReference type="Proteomes" id="UP000646365">
    <property type="component" value="Unassembled WGS sequence"/>
</dbReference>
<dbReference type="SUPFAM" id="SSF52964">
    <property type="entry name" value="TolB, N-terminal domain"/>
    <property type="match status" value="1"/>
</dbReference>
<keyword evidence="5" id="KW-0131">Cell cycle</keyword>
<reference evidence="8" key="2">
    <citation type="submission" date="2020-09" db="EMBL/GenBank/DDBJ databases">
        <authorList>
            <person name="Sun Q."/>
            <person name="Zhou Y."/>
        </authorList>
    </citation>
    <scope>NUCLEOTIDE SEQUENCE</scope>
    <source>
        <strain evidence="8">CGMCC 1.15725</strain>
    </source>
</reference>
<evidence type="ECO:0000256" key="6">
    <source>
        <dbReference type="SAM" id="MobiDB-lite"/>
    </source>
</evidence>
<proteinExistence type="inferred from homology"/>
<dbReference type="NCBIfam" id="TIGR02800">
    <property type="entry name" value="propeller_TolB"/>
    <property type="match status" value="1"/>
</dbReference>
<dbReference type="HAMAP" id="MF_00671">
    <property type="entry name" value="TolB"/>
    <property type="match status" value="1"/>
</dbReference>
<dbReference type="GO" id="GO:0042597">
    <property type="term" value="C:periplasmic space"/>
    <property type="evidence" value="ECO:0007669"/>
    <property type="project" value="UniProtKB-SubCell"/>
</dbReference>